<keyword evidence="1" id="KW-0732">Signal</keyword>
<evidence type="ECO:0008006" key="4">
    <source>
        <dbReference type="Google" id="ProtNLM"/>
    </source>
</evidence>
<feature type="signal peptide" evidence="1">
    <location>
        <begin position="1"/>
        <end position="24"/>
    </location>
</feature>
<gene>
    <name evidence="2" type="ORF">ASD8599_01734</name>
</gene>
<keyword evidence="3" id="KW-1185">Reference proteome</keyword>
<sequence>MIPTLTRSYAVTAALAGFRIAAFAAPATDRAATVATANDDPFIGVTASLGATAGEMVDIYVAGFAPVQLGGPVSAGDPLTSDATGNAVLATPAVGTTVRIIGFADEAGVSGDIVDALLAPGVLHEPA</sequence>
<protein>
    <recommendedName>
        <fullName evidence="4">DUF2190 domain-containing protein</fullName>
    </recommendedName>
</protein>
<evidence type="ECO:0000256" key="1">
    <source>
        <dbReference type="SAM" id="SignalP"/>
    </source>
</evidence>
<feature type="chain" id="PRO_5015336419" description="DUF2190 domain-containing protein" evidence="1">
    <location>
        <begin position="25"/>
        <end position="127"/>
    </location>
</feature>
<reference evidence="2 3" key="1">
    <citation type="submission" date="2018-03" db="EMBL/GenBank/DDBJ databases">
        <authorList>
            <person name="Keele B.F."/>
        </authorList>
    </citation>
    <scope>NUCLEOTIDE SEQUENCE [LARGE SCALE GENOMIC DNA]</scope>
    <source>
        <strain evidence="2 3">CECT 8599</strain>
    </source>
</reference>
<dbReference type="AlphaFoldDB" id="A0A2R8BD72"/>
<dbReference type="RefSeq" id="WP_108828125.1">
    <property type="nucleotide sequence ID" value="NZ_OMOR01000001.1"/>
</dbReference>
<evidence type="ECO:0000313" key="2">
    <source>
        <dbReference type="EMBL" id="SPH20993.1"/>
    </source>
</evidence>
<dbReference type="OrthoDB" id="7860129at2"/>
<dbReference type="Proteomes" id="UP000244880">
    <property type="component" value="Unassembled WGS sequence"/>
</dbReference>
<accession>A0A2R8BD72</accession>
<organism evidence="2 3">
    <name type="scientific">Ascidiaceihabitans donghaensis</name>
    <dbReference type="NCBI Taxonomy" id="1510460"/>
    <lineage>
        <taxon>Bacteria</taxon>
        <taxon>Pseudomonadati</taxon>
        <taxon>Pseudomonadota</taxon>
        <taxon>Alphaproteobacteria</taxon>
        <taxon>Rhodobacterales</taxon>
        <taxon>Paracoccaceae</taxon>
        <taxon>Ascidiaceihabitans</taxon>
    </lineage>
</organism>
<proteinExistence type="predicted"/>
<evidence type="ECO:0000313" key="3">
    <source>
        <dbReference type="Proteomes" id="UP000244880"/>
    </source>
</evidence>
<dbReference type="EMBL" id="OMOR01000001">
    <property type="protein sequence ID" value="SPH20993.1"/>
    <property type="molecule type" value="Genomic_DNA"/>
</dbReference>
<name>A0A2R8BD72_9RHOB</name>